<keyword evidence="3" id="KW-0812">Transmembrane</keyword>
<dbReference type="SUPFAM" id="SSF69322">
    <property type="entry name" value="Tricorn protease domain 2"/>
    <property type="match status" value="1"/>
</dbReference>
<dbReference type="InterPro" id="IPR013783">
    <property type="entry name" value="Ig-like_fold"/>
</dbReference>
<evidence type="ECO:0000256" key="1">
    <source>
        <dbReference type="ARBA" id="ARBA00012528"/>
    </source>
</evidence>
<organism evidence="5 6">
    <name type="scientific">Dyella mobilis</name>
    <dbReference type="NCBI Taxonomy" id="1849582"/>
    <lineage>
        <taxon>Bacteria</taxon>
        <taxon>Pseudomonadati</taxon>
        <taxon>Pseudomonadota</taxon>
        <taxon>Gammaproteobacteria</taxon>
        <taxon>Lysobacterales</taxon>
        <taxon>Rhodanobacteraceae</taxon>
        <taxon>Dyella</taxon>
    </lineage>
</organism>
<dbReference type="PROSITE" id="PS50887">
    <property type="entry name" value="GGDEF"/>
    <property type="match status" value="1"/>
</dbReference>
<evidence type="ECO:0000313" key="5">
    <source>
        <dbReference type="EMBL" id="MBM7132401.1"/>
    </source>
</evidence>
<dbReference type="PANTHER" id="PTHR45138">
    <property type="entry name" value="REGULATORY COMPONENTS OF SENSORY TRANSDUCTION SYSTEM"/>
    <property type="match status" value="1"/>
</dbReference>
<dbReference type="Proteomes" id="UP001430193">
    <property type="component" value="Unassembled WGS sequence"/>
</dbReference>
<dbReference type="InterPro" id="IPR011123">
    <property type="entry name" value="Y_Y_Y"/>
</dbReference>
<dbReference type="SUPFAM" id="SSF63829">
    <property type="entry name" value="Calcium-dependent phosphotriesterase"/>
    <property type="match status" value="2"/>
</dbReference>
<dbReference type="InterPro" id="IPR015943">
    <property type="entry name" value="WD40/YVTN_repeat-like_dom_sf"/>
</dbReference>
<evidence type="ECO:0000259" key="4">
    <source>
        <dbReference type="PROSITE" id="PS50887"/>
    </source>
</evidence>
<dbReference type="InterPro" id="IPR029787">
    <property type="entry name" value="Nucleotide_cyclase"/>
</dbReference>
<dbReference type="NCBIfam" id="TIGR00254">
    <property type="entry name" value="GGDEF"/>
    <property type="match status" value="1"/>
</dbReference>
<dbReference type="CDD" id="cd01949">
    <property type="entry name" value="GGDEF"/>
    <property type="match status" value="1"/>
</dbReference>
<dbReference type="Gene3D" id="3.30.70.270">
    <property type="match status" value="1"/>
</dbReference>
<dbReference type="EC" id="2.7.7.65" evidence="1"/>
<keyword evidence="3" id="KW-1133">Transmembrane helix</keyword>
<dbReference type="InterPro" id="IPR043128">
    <property type="entry name" value="Rev_trsase/Diguanyl_cyclase"/>
</dbReference>
<protein>
    <recommendedName>
        <fullName evidence="1">diguanylate cyclase</fullName>
        <ecNumber evidence="1">2.7.7.65</ecNumber>
    </recommendedName>
</protein>
<dbReference type="EMBL" id="JADIKF010000040">
    <property type="protein sequence ID" value="MBM7132401.1"/>
    <property type="molecule type" value="Genomic_DNA"/>
</dbReference>
<keyword evidence="6" id="KW-1185">Reference proteome</keyword>
<gene>
    <name evidence="5" type="ORF">ISS99_22955</name>
</gene>
<comment type="catalytic activity">
    <reaction evidence="2">
        <text>2 GTP = 3',3'-c-di-GMP + 2 diphosphate</text>
        <dbReference type="Rhea" id="RHEA:24898"/>
        <dbReference type="ChEBI" id="CHEBI:33019"/>
        <dbReference type="ChEBI" id="CHEBI:37565"/>
        <dbReference type="ChEBI" id="CHEBI:58805"/>
        <dbReference type="EC" id="2.7.7.65"/>
    </reaction>
</comment>
<feature type="domain" description="GGDEF" evidence="4">
    <location>
        <begin position="842"/>
        <end position="974"/>
    </location>
</feature>
<feature type="transmembrane region" description="Helical" evidence="3">
    <location>
        <begin position="753"/>
        <end position="771"/>
    </location>
</feature>
<dbReference type="InterPro" id="IPR011110">
    <property type="entry name" value="Reg_prop"/>
</dbReference>
<keyword evidence="3" id="KW-0472">Membrane</keyword>
<dbReference type="PANTHER" id="PTHR45138:SF9">
    <property type="entry name" value="DIGUANYLATE CYCLASE DGCM-RELATED"/>
    <property type="match status" value="1"/>
</dbReference>
<dbReference type="Pfam" id="PF00990">
    <property type="entry name" value="GGDEF"/>
    <property type="match status" value="1"/>
</dbReference>
<evidence type="ECO:0000256" key="3">
    <source>
        <dbReference type="SAM" id="Phobius"/>
    </source>
</evidence>
<dbReference type="Gene3D" id="2.130.10.10">
    <property type="entry name" value="YVTN repeat-like/Quinoprotein amine dehydrogenase"/>
    <property type="match status" value="3"/>
</dbReference>
<dbReference type="InterPro" id="IPR050469">
    <property type="entry name" value="Diguanylate_Cyclase"/>
</dbReference>
<dbReference type="SUPFAM" id="SSF55073">
    <property type="entry name" value="Nucleotide cyclase"/>
    <property type="match status" value="1"/>
</dbReference>
<dbReference type="Gene3D" id="2.60.40.10">
    <property type="entry name" value="Immunoglobulins"/>
    <property type="match status" value="1"/>
</dbReference>
<dbReference type="InterPro" id="IPR000160">
    <property type="entry name" value="GGDEF_dom"/>
</dbReference>
<dbReference type="Pfam" id="PF07494">
    <property type="entry name" value="Reg_prop"/>
    <property type="match status" value="3"/>
</dbReference>
<dbReference type="SMART" id="SM00267">
    <property type="entry name" value="GGDEF"/>
    <property type="match status" value="1"/>
</dbReference>
<proteinExistence type="predicted"/>
<sequence length="983" mass="108083">MKAVDGLLDGPAWVRHCWRALVVVLVALAWLGLAPPARGQAASLASFTQAQGLGSLEDNCLLQDRQGFVYVCTEYGLYRFDGRVFQRIGAANGLQASFITALHQDGSGRLWVGTSTGLYVGDGERFAPVAAPAHSLQIDAGVMLADQDGRLYAVSEHRLWVIEPAGKGWRERLRFDDADVRAMPVLADITSVFADGRVLWFGCGKSLCQLTGDHVQVWGGQQGIPPDTWTSYLRTRDGSLWVRSPFYIRALAPGARVFTNHDLPGARVATAYLDMVEDGQGRLLTRSNDGLARWDGRNWSNFNAGNSLPDIGINALLYDRDHVLWIATYGRGVLQWRGYDQIQSWQIAQGLDSSPTWSLARASDGSLWVGDELGGSVLKPGAKRLERWPLKAPPQAQETIALHALPNGDVLAVYYSGELLRYRASDGSTEELAHSPAYAHGAFFDSQGRTWFCTEHGVYVYDGRAVQRAGEGVIPDSVFFAAKEDAQGRIWAVGDAGVFRFDHGRWERVHVVGTPSDGSYLDLDILSDGDFYLAGTFDGLWQGHITDGDSMHVQRVDNPFLDNSRIYFIRHDRRGWLWIGGSDGVEFFNGKHWRHLTEDDGLIWDDVTEGAFLEDPDGSIWVGTSSGISHILHPDSLTTSESLRVVISELSLGGAARAPASSYRFDFSPEQALTVHVATVGAPTRSTLQFRYRLRGLEQQWMSSSRSQIDYPPLPPGDFVFEVAAYDPDSGQLSPVASLPLSIVPPWWRRTPAIVGGCLLLVLGITLTWLLRTRHLHVKARKLEQLVAQRTHELEVDKKALEEARAALWHQANHDTLTGLPNRARIFDTLAKAFAHAQECAQPLAVALIDLDHFKHINDRHGHLAGDAVLVKITSYLCKVLPATATLGRCGGEEFLVVLPGMQPGDLAPFEAFRLAIANHPLDIEGLLLSMTCSVGVTWLDPRDRVGVDLVRRADAALYRAKSGGRNRVVVGEVPPADAVARS</sequence>
<accession>A0ABS2KMQ3</accession>
<name>A0ABS2KMQ3_9GAMM</name>
<comment type="caution">
    <text evidence="5">The sequence shown here is derived from an EMBL/GenBank/DDBJ whole genome shotgun (WGS) entry which is preliminary data.</text>
</comment>
<dbReference type="Pfam" id="PF07495">
    <property type="entry name" value="Y_Y_Y"/>
    <property type="match status" value="1"/>
</dbReference>
<evidence type="ECO:0000256" key="2">
    <source>
        <dbReference type="ARBA" id="ARBA00034247"/>
    </source>
</evidence>
<reference evidence="5" key="1">
    <citation type="submission" date="2020-10" db="EMBL/GenBank/DDBJ databases">
        <title>Phylogeny of dyella-like bacteria.</title>
        <authorList>
            <person name="Fu J."/>
        </authorList>
    </citation>
    <scope>NUCLEOTIDE SEQUENCE</scope>
    <source>
        <strain evidence="5">DHON07</strain>
    </source>
</reference>
<evidence type="ECO:0000313" key="6">
    <source>
        <dbReference type="Proteomes" id="UP001430193"/>
    </source>
</evidence>